<comment type="caution">
    <text evidence="2">The sequence shown here is derived from an EMBL/GenBank/DDBJ whole genome shotgun (WGS) entry which is preliminary data.</text>
</comment>
<dbReference type="EMBL" id="JAHWGI010000053">
    <property type="protein sequence ID" value="KAK3908322.1"/>
    <property type="molecule type" value="Genomic_DNA"/>
</dbReference>
<dbReference type="InterPro" id="IPR050863">
    <property type="entry name" value="CenT-Element_Derived"/>
</dbReference>
<dbReference type="PANTHER" id="PTHR19303:SF73">
    <property type="entry name" value="PROTEIN PDC2"/>
    <property type="match status" value="1"/>
</dbReference>
<name>A0AAE1GS98_9NEOP</name>
<evidence type="ECO:0000313" key="3">
    <source>
        <dbReference type="Proteomes" id="UP001219518"/>
    </source>
</evidence>
<evidence type="ECO:0000313" key="2">
    <source>
        <dbReference type="EMBL" id="KAK3908322.1"/>
    </source>
</evidence>
<dbReference type="Pfam" id="PF03184">
    <property type="entry name" value="DDE_1"/>
    <property type="match status" value="1"/>
</dbReference>
<feature type="non-terminal residue" evidence="2">
    <location>
        <position position="1"/>
    </location>
</feature>
<dbReference type="GO" id="GO:0003677">
    <property type="term" value="F:DNA binding"/>
    <property type="evidence" value="ECO:0007669"/>
    <property type="project" value="TreeGrafter"/>
</dbReference>
<dbReference type="GO" id="GO:0005634">
    <property type="term" value="C:nucleus"/>
    <property type="evidence" value="ECO:0007669"/>
    <property type="project" value="TreeGrafter"/>
</dbReference>
<proteinExistence type="predicted"/>
<organism evidence="2 3">
    <name type="scientific">Frankliniella fusca</name>
    <dbReference type="NCBI Taxonomy" id="407009"/>
    <lineage>
        <taxon>Eukaryota</taxon>
        <taxon>Metazoa</taxon>
        <taxon>Ecdysozoa</taxon>
        <taxon>Arthropoda</taxon>
        <taxon>Hexapoda</taxon>
        <taxon>Insecta</taxon>
        <taxon>Pterygota</taxon>
        <taxon>Neoptera</taxon>
        <taxon>Paraneoptera</taxon>
        <taxon>Thysanoptera</taxon>
        <taxon>Terebrantia</taxon>
        <taxon>Thripoidea</taxon>
        <taxon>Thripidae</taxon>
        <taxon>Frankliniella</taxon>
    </lineage>
</organism>
<dbReference type="Proteomes" id="UP001219518">
    <property type="component" value="Unassembled WGS sequence"/>
</dbReference>
<dbReference type="AlphaFoldDB" id="A0AAE1GS98"/>
<accession>A0AAE1GS98</accession>
<sequence>TVQTWKTAVLPHHLQGYQLRDIYNVDEFGLYFNLLPDKTMCNGNKQAVGNKGAKFRISVLLGSNADGTDKLKPLAIGKSKKPRCFANVRTLPCTYKHQESAWMSTEIFKDFLIKFDNQMRMQRRKVVLFVDNAPTQPPDFKLQHWCFSQNATSKLQPMDQGVIRNVKYHYRVRLVTRLLNFIGRANVQKKDMYVNLLQALHFLVASPSPENSTSLHKMCMKPVVTTAFFFPLRWAWDQVKAETVL</sequence>
<dbReference type="InterPro" id="IPR004875">
    <property type="entry name" value="DDE_SF_endonuclease_dom"/>
</dbReference>
<evidence type="ECO:0000259" key="1">
    <source>
        <dbReference type="Pfam" id="PF03184"/>
    </source>
</evidence>
<keyword evidence="3" id="KW-1185">Reference proteome</keyword>
<gene>
    <name evidence="2" type="ORF">KUF71_018815</name>
</gene>
<reference evidence="2" key="2">
    <citation type="journal article" date="2023" name="BMC Genomics">
        <title>Pest status, molecular evolution, and epigenetic factors derived from the genome assembly of Frankliniella fusca, a thysanopteran phytovirus vector.</title>
        <authorList>
            <person name="Catto M.A."/>
            <person name="Labadie P.E."/>
            <person name="Jacobson A.L."/>
            <person name="Kennedy G.G."/>
            <person name="Srinivasan R."/>
            <person name="Hunt B.G."/>
        </authorList>
    </citation>
    <scope>NUCLEOTIDE SEQUENCE</scope>
    <source>
        <strain evidence="2">PL_HMW_Pooled</strain>
    </source>
</reference>
<dbReference type="PANTHER" id="PTHR19303">
    <property type="entry name" value="TRANSPOSON"/>
    <property type="match status" value="1"/>
</dbReference>
<protein>
    <submittedName>
        <fullName evidence="2">Tigger transposable element-derived protein 4</fullName>
    </submittedName>
</protein>
<feature type="domain" description="DDE-1" evidence="1">
    <location>
        <begin position="56"/>
        <end position="206"/>
    </location>
</feature>
<reference evidence="2" key="1">
    <citation type="submission" date="2021-07" db="EMBL/GenBank/DDBJ databases">
        <authorList>
            <person name="Catto M.A."/>
            <person name="Jacobson A."/>
            <person name="Kennedy G."/>
            <person name="Labadie P."/>
            <person name="Hunt B.G."/>
            <person name="Srinivasan R."/>
        </authorList>
    </citation>
    <scope>NUCLEOTIDE SEQUENCE</scope>
    <source>
        <strain evidence="2">PL_HMW_Pooled</strain>
        <tissue evidence="2">Head</tissue>
    </source>
</reference>